<dbReference type="PhylomeDB" id="B4JJW6"/>
<protein>
    <submittedName>
        <fullName evidence="3">GH12167</fullName>
    </submittedName>
</protein>
<dbReference type="Proteomes" id="UP000001070">
    <property type="component" value="Unassembled WGS sequence"/>
</dbReference>
<feature type="compositionally biased region" description="Basic and acidic residues" evidence="1">
    <location>
        <begin position="485"/>
        <end position="494"/>
    </location>
</feature>
<evidence type="ECO:0000256" key="1">
    <source>
        <dbReference type="SAM" id="MobiDB-lite"/>
    </source>
</evidence>
<feature type="compositionally biased region" description="Polar residues" evidence="1">
    <location>
        <begin position="25"/>
        <end position="34"/>
    </location>
</feature>
<feature type="compositionally biased region" description="Basic and acidic residues" evidence="1">
    <location>
        <begin position="424"/>
        <end position="440"/>
    </location>
</feature>
<evidence type="ECO:0000313" key="3">
    <source>
        <dbReference type="EMBL" id="EDV99868.1"/>
    </source>
</evidence>
<feature type="transmembrane region" description="Helical" evidence="2">
    <location>
        <begin position="186"/>
        <end position="204"/>
    </location>
</feature>
<feature type="compositionally biased region" description="Basic and acidic residues" evidence="1">
    <location>
        <begin position="49"/>
        <end position="78"/>
    </location>
</feature>
<keyword evidence="2" id="KW-1133">Transmembrane helix</keyword>
<evidence type="ECO:0000313" key="4">
    <source>
        <dbReference type="Proteomes" id="UP000001070"/>
    </source>
</evidence>
<dbReference type="EMBL" id="CH916370">
    <property type="protein sequence ID" value="EDV99868.1"/>
    <property type="molecule type" value="Genomic_DNA"/>
</dbReference>
<dbReference type="AlphaFoldDB" id="B4JJW6"/>
<accession>B4JJW6</accession>
<organism evidence="4">
    <name type="scientific">Drosophila grimshawi</name>
    <name type="common">Hawaiian fruit fly</name>
    <name type="synonym">Idiomyia grimshawi</name>
    <dbReference type="NCBI Taxonomy" id="7222"/>
    <lineage>
        <taxon>Eukaryota</taxon>
        <taxon>Metazoa</taxon>
        <taxon>Ecdysozoa</taxon>
        <taxon>Arthropoda</taxon>
        <taxon>Hexapoda</taxon>
        <taxon>Insecta</taxon>
        <taxon>Pterygota</taxon>
        <taxon>Neoptera</taxon>
        <taxon>Endopterygota</taxon>
        <taxon>Diptera</taxon>
        <taxon>Brachycera</taxon>
        <taxon>Muscomorpha</taxon>
        <taxon>Ephydroidea</taxon>
        <taxon>Drosophilidae</taxon>
        <taxon>Drosophila</taxon>
        <taxon>Hawaiian Drosophila</taxon>
    </lineage>
</organism>
<dbReference type="OMA" id="PHPFLRE"/>
<dbReference type="KEGG" id="dgr:6564743"/>
<gene>
    <name evidence="3" type="primary">Dgri\GH12167</name>
    <name evidence="3" type="ORF">Dgri_GH12167</name>
</gene>
<name>B4JJW6_DROGR</name>
<dbReference type="InParanoid" id="B4JJW6"/>
<dbReference type="OrthoDB" id="6022652at2759"/>
<sequence length="500" mass="56546">MDVEHEQQSSATAGGNEGKAEESLGISTSSSWTILATDRVETLDNTTDNEQRKGQRQPERGDHQQSDSNEHTNERLVDDLDGQTEDVSDGISIISDCESTGRISPHPFLRELNIKFELGDELPPSIRNLSEHGGAQQVRERQITASELDGVAQPQTALSHKSHPDSELTNPKILVGYRLPKLVENGLTAVFYVGATLAILAFIGRLRNPEWKVLGGDGAGGGDNALEQRLVELELQTNLMRAEIDIMSKQLLYLNSLTPGQSQSPSKSDSQSKYQQRKAVKFGAWTGNGNSMDAVEITKDDLKRPYKCPDGKYVEIAAMCIEKEPHAESLADEIGNVVNDVLQQSQAFHNFEKVTERLDTIAGITGDTPNTFQELGGEEVRTPPPPPPSDPKHYVPVESKERYRKKHTHKLKNDGDQQQQQSKEYLDQRSKKYDSKERYTKHYAKRHHRQDDDSGSGEWHERRMQHREHSRTQHEQRRNNNWYIERGDSREQKRSGQMRR</sequence>
<keyword evidence="2" id="KW-0472">Membrane</keyword>
<feature type="region of interest" description="Disordered" evidence="1">
    <location>
        <begin position="1"/>
        <end position="87"/>
    </location>
</feature>
<evidence type="ECO:0000256" key="2">
    <source>
        <dbReference type="SAM" id="Phobius"/>
    </source>
</evidence>
<proteinExistence type="predicted"/>
<reference evidence="3 4" key="1">
    <citation type="journal article" date="2007" name="Nature">
        <title>Evolution of genes and genomes on the Drosophila phylogeny.</title>
        <authorList>
            <consortium name="Drosophila 12 Genomes Consortium"/>
            <person name="Clark A.G."/>
            <person name="Eisen M.B."/>
            <person name="Smith D.R."/>
            <person name="Bergman C.M."/>
            <person name="Oliver B."/>
            <person name="Markow T.A."/>
            <person name="Kaufman T.C."/>
            <person name="Kellis M."/>
            <person name="Gelbart W."/>
            <person name="Iyer V.N."/>
            <person name="Pollard D.A."/>
            <person name="Sackton T.B."/>
            <person name="Larracuente A.M."/>
            <person name="Singh N.D."/>
            <person name="Abad J.P."/>
            <person name="Abt D.N."/>
            <person name="Adryan B."/>
            <person name="Aguade M."/>
            <person name="Akashi H."/>
            <person name="Anderson W.W."/>
            <person name="Aquadro C.F."/>
            <person name="Ardell D.H."/>
            <person name="Arguello R."/>
            <person name="Artieri C.G."/>
            <person name="Barbash D.A."/>
            <person name="Barker D."/>
            <person name="Barsanti P."/>
            <person name="Batterham P."/>
            <person name="Batzoglou S."/>
            <person name="Begun D."/>
            <person name="Bhutkar A."/>
            <person name="Blanco E."/>
            <person name="Bosak S.A."/>
            <person name="Bradley R.K."/>
            <person name="Brand A.D."/>
            <person name="Brent M.R."/>
            <person name="Brooks A.N."/>
            <person name="Brown R.H."/>
            <person name="Butlin R.K."/>
            <person name="Caggese C."/>
            <person name="Calvi B.R."/>
            <person name="Bernardo de Carvalho A."/>
            <person name="Caspi A."/>
            <person name="Castrezana S."/>
            <person name="Celniker S.E."/>
            <person name="Chang J.L."/>
            <person name="Chapple C."/>
            <person name="Chatterji S."/>
            <person name="Chinwalla A."/>
            <person name="Civetta A."/>
            <person name="Clifton S.W."/>
            <person name="Comeron J.M."/>
            <person name="Costello J.C."/>
            <person name="Coyne J.A."/>
            <person name="Daub J."/>
            <person name="David R.G."/>
            <person name="Delcher A.L."/>
            <person name="Delehaunty K."/>
            <person name="Do C.B."/>
            <person name="Ebling H."/>
            <person name="Edwards K."/>
            <person name="Eickbush T."/>
            <person name="Evans J.D."/>
            <person name="Filipski A."/>
            <person name="Findeiss S."/>
            <person name="Freyhult E."/>
            <person name="Fulton L."/>
            <person name="Fulton R."/>
            <person name="Garcia A.C."/>
            <person name="Gardiner A."/>
            <person name="Garfield D.A."/>
            <person name="Garvin B.E."/>
            <person name="Gibson G."/>
            <person name="Gilbert D."/>
            <person name="Gnerre S."/>
            <person name="Godfrey J."/>
            <person name="Good R."/>
            <person name="Gotea V."/>
            <person name="Gravely B."/>
            <person name="Greenberg A.J."/>
            <person name="Griffiths-Jones S."/>
            <person name="Gross S."/>
            <person name="Guigo R."/>
            <person name="Gustafson E.A."/>
            <person name="Haerty W."/>
            <person name="Hahn M.W."/>
            <person name="Halligan D.L."/>
            <person name="Halpern A.L."/>
            <person name="Halter G.M."/>
            <person name="Han M.V."/>
            <person name="Heger A."/>
            <person name="Hillier L."/>
            <person name="Hinrichs A.S."/>
            <person name="Holmes I."/>
            <person name="Hoskins R.A."/>
            <person name="Hubisz M.J."/>
            <person name="Hultmark D."/>
            <person name="Huntley M.A."/>
            <person name="Jaffe D.B."/>
            <person name="Jagadeeshan S."/>
            <person name="Jeck W.R."/>
            <person name="Johnson J."/>
            <person name="Jones C.D."/>
            <person name="Jordan W.C."/>
            <person name="Karpen G.H."/>
            <person name="Kataoka E."/>
            <person name="Keightley P.D."/>
            <person name="Kheradpour P."/>
            <person name="Kirkness E.F."/>
            <person name="Koerich L.B."/>
            <person name="Kristiansen K."/>
            <person name="Kudrna D."/>
            <person name="Kulathinal R.J."/>
            <person name="Kumar S."/>
            <person name="Kwok R."/>
            <person name="Lander E."/>
            <person name="Langley C.H."/>
            <person name="Lapoint R."/>
            <person name="Lazzaro B.P."/>
            <person name="Lee S.J."/>
            <person name="Levesque L."/>
            <person name="Li R."/>
            <person name="Lin C.F."/>
            <person name="Lin M.F."/>
            <person name="Lindblad-Toh K."/>
            <person name="Llopart A."/>
            <person name="Long M."/>
            <person name="Low L."/>
            <person name="Lozovsky E."/>
            <person name="Lu J."/>
            <person name="Luo M."/>
            <person name="Machado C.A."/>
            <person name="Makalowski W."/>
            <person name="Marzo M."/>
            <person name="Matsuda M."/>
            <person name="Matzkin L."/>
            <person name="McAllister B."/>
            <person name="McBride C.S."/>
            <person name="McKernan B."/>
            <person name="McKernan K."/>
            <person name="Mendez-Lago M."/>
            <person name="Minx P."/>
            <person name="Mollenhauer M.U."/>
            <person name="Montooth K."/>
            <person name="Mount S.M."/>
            <person name="Mu X."/>
            <person name="Myers E."/>
            <person name="Negre B."/>
            <person name="Newfeld S."/>
            <person name="Nielsen R."/>
            <person name="Noor M.A."/>
            <person name="O'Grady P."/>
            <person name="Pachter L."/>
            <person name="Papaceit M."/>
            <person name="Parisi M.J."/>
            <person name="Parisi M."/>
            <person name="Parts L."/>
            <person name="Pedersen J.S."/>
            <person name="Pesole G."/>
            <person name="Phillippy A.M."/>
            <person name="Ponting C.P."/>
            <person name="Pop M."/>
            <person name="Porcelli D."/>
            <person name="Powell J.R."/>
            <person name="Prohaska S."/>
            <person name="Pruitt K."/>
            <person name="Puig M."/>
            <person name="Quesneville H."/>
            <person name="Ram K.R."/>
            <person name="Rand D."/>
            <person name="Rasmussen M.D."/>
            <person name="Reed L.K."/>
            <person name="Reenan R."/>
            <person name="Reily A."/>
            <person name="Remington K.A."/>
            <person name="Rieger T.T."/>
            <person name="Ritchie M.G."/>
            <person name="Robin C."/>
            <person name="Rogers Y.H."/>
            <person name="Rohde C."/>
            <person name="Rozas J."/>
            <person name="Rubenfield M.J."/>
            <person name="Ruiz A."/>
            <person name="Russo S."/>
            <person name="Salzberg S.L."/>
            <person name="Sanchez-Gracia A."/>
            <person name="Saranga D.J."/>
            <person name="Sato H."/>
            <person name="Schaeffer S.W."/>
            <person name="Schatz M.C."/>
            <person name="Schlenke T."/>
            <person name="Schwartz R."/>
            <person name="Segarra C."/>
            <person name="Singh R.S."/>
            <person name="Sirot L."/>
            <person name="Sirota M."/>
            <person name="Sisneros N.B."/>
            <person name="Smith C.D."/>
            <person name="Smith T.F."/>
            <person name="Spieth J."/>
            <person name="Stage D.E."/>
            <person name="Stark A."/>
            <person name="Stephan W."/>
            <person name="Strausberg R.L."/>
            <person name="Strempel S."/>
            <person name="Sturgill D."/>
            <person name="Sutton G."/>
            <person name="Sutton G.G."/>
            <person name="Tao W."/>
            <person name="Teichmann S."/>
            <person name="Tobari Y.N."/>
            <person name="Tomimura Y."/>
            <person name="Tsolas J.M."/>
            <person name="Valente V.L."/>
            <person name="Venter E."/>
            <person name="Venter J.C."/>
            <person name="Vicario S."/>
            <person name="Vieira F.G."/>
            <person name="Vilella A.J."/>
            <person name="Villasante A."/>
            <person name="Walenz B."/>
            <person name="Wang J."/>
            <person name="Wasserman M."/>
            <person name="Watts T."/>
            <person name="Wilson D."/>
            <person name="Wilson R.K."/>
            <person name="Wing R.A."/>
            <person name="Wolfner M.F."/>
            <person name="Wong A."/>
            <person name="Wong G.K."/>
            <person name="Wu C.I."/>
            <person name="Wu G."/>
            <person name="Yamamoto D."/>
            <person name="Yang H.P."/>
            <person name="Yang S.P."/>
            <person name="Yorke J.A."/>
            <person name="Yoshida K."/>
            <person name="Zdobnov E."/>
            <person name="Zhang P."/>
            <person name="Zhang Y."/>
            <person name="Zimin A.V."/>
            <person name="Baldwin J."/>
            <person name="Abdouelleil A."/>
            <person name="Abdulkadir J."/>
            <person name="Abebe A."/>
            <person name="Abera B."/>
            <person name="Abreu J."/>
            <person name="Acer S.C."/>
            <person name="Aftuck L."/>
            <person name="Alexander A."/>
            <person name="An P."/>
            <person name="Anderson E."/>
            <person name="Anderson S."/>
            <person name="Arachi H."/>
            <person name="Azer M."/>
            <person name="Bachantsang P."/>
            <person name="Barry A."/>
            <person name="Bayul T."/>
            <person name="Berlin A."/>
            <person name="Bessette D."/>
            <person name="Bloom T."/>
            <person name="Blye J."/>
            <person name="Boguslavskiy L."/>
            <person name="Bonnet C."/>
            <person name="Boukhgalter B."/>
            <person name="Bourzgui I."/>
            <person name="Brown A."/>
            <person name="Cahill P."/>
            <person name="Channer S."/>
            <person name="Cheshatsang Y."/>
            <person name="Chuda L."/>
            <person name="Citroen M."/>
            <person name="Collymore A."/>
            <person name="Cooke P."/>
            <person name="Costello M."/>
            <person name="D'Aco K."/>
            <person name="Daza R."/>
            <person name="De Haan G."/>
            <person name="DeGray S."/>
            <person name="DeMaso C."/>
            <person name="Dhargay N."/>
            <person name="Dooley K."/>
            <person name="Dooley E."/>
            <person name="Doricent M."/>
            <person name="Dorje P."/>
            <person name="Dorjee K."/>
            <person name="Dupes A."/>
            <person name="Elong R."/>
            <person name="Falk J."/>
            <person name="Farina A."/>
            <person name="Faro S."/>
            <person name="Ferguson D."/>
            <person name="Fisher S."/>
            <person name="Foley C.D."/>
            <person name="Franke A."/>
            <person name="Friedrich D."/>
            <person name="Gadbois L."/>
            <person name="Gearin G."/>
            <person name="Gearin C.R."/>
            <person name="Giannoukos G."/>
            <person name="Goode T."/>
            <person name="Graham J."/>
            <person name="Grandbois E."/>
            <person name="Grewal S."/>
            <person name="Gyaltsen K."/>
            <person name="Hafez N."/>
            <person name="Hagos B."/>
            <person name="Hall J."/>
            <person name="Henson C."/>
            <person name="Hollinger A."/>
            <person name="Honan T."/>
            <person name="Huard M.D."/>
            <person name="Hughes L."/>
            <person name="Hurhula B."/>
            <person name="Husby M.E."/>
            <person name="Kamat A."/>
            <person name="Kanga B."/>
            <person name="Kashin S."/>
            <person name="Khazanovich D."/>
            <person name="Kisner P."/>
            <person name="Lance K."/>
            <person name="Lara M."/>
            <person name="Lee W."/>
            <person name="Lennon N."/>
            <person name="Letendre F."/>
            <person name="LeVine R."/>
            <person name="Lipovsky A."/>
            <person name="Liu X."/>
            <person name="Liu J."/>
            <person name="Liu S."/>
            <person name="Lokyitsang T."/>
            <person name="Lokyitsang Y."/>
            <person name="Lubonja R."/>
            <person name="Lui A."/>
            <person name="MacDonald P."/>
            <person name="Magnisalis V."/>
            <person name="Maru K."/>
            <person name="Matthews C."/>
            <person name="McCusker W."/>
            <person name="McDonough S."/>
            <person name="Mehta T."/>
            <person name="Meldrim J."/>
            <person name="Meneus L."/>
            <person name="Mihai O."/>
            <person name="Mihalev A."/>
            <person name="Mihova T."/>
            <person name="Mittelman R."/>
            <person name="Mlenga V."/>
            <person name="Montmayeur A."/>
            <person name="Mulrain L."/>
            <person name="Navidi A."/>
            <person name="Naylor J."/>
            <person name="Negash T."/>
            <person name="Nguyen T."/>
            <person name="Nguyen N."/>
            <person name="Nicol R."/>
            <person name="Norbu C."/>
            <person name="Norbu N."/>
            <person name="Novod N."/>
            <person name="O'Neill B."/>
            <person name="Osman S."/>
            <person name="Markiewicz E."/>
            <person name="Oyono O.L."/>
            <person name="Patti C."/>
            <person name="Phunkhang P."/>
            <person name="Pierre F."/>
            <person name="Priest M."/>
            <person name="Raghuraman S."/>
            <person name="Rege F."/>
            <person name="Reyes R."/>
            <person name="Rise C."/>
            <person name="Rogov P."/>
            <person name="Ross K."/>
            <person name="Ryan E."/>
            <person name="Settipalli S."/>
            <person name="Shea T."/>
            <person name="Sherpa N."/>
            <person name="Shi L."/>
            <person name="Shih D."/>
            <person name="Sparrow T."/>
            <person name="Spaulding J."/>
            <person name="Stalker J."/>
            <person name="Stange-Thomann N."/>
            <person name="Stavropoulos S."/>
            <person name="Stone C."/>
            <person name="Strader C."/>
            <person name="Tesfaye S."/>
            <person name="Thomson T."/>
            <person name="Thoulutsang Y."/>
            <person name="Thoulutsang D."/>
            <person name="Topham K."/>
            <person name="Topping I."/>
            <person name="Tsamla T."/>
            <person name="Vassiliev H."/>
            <person name="Vo A."/>
            <person name="Wangchuk T."/>
            <person name="Wangdi T."/>
            <person name="Weiand M."/>
            <person name="Wilkinson J."/>
            <person name="Wilson A."/>
            <person name="Yadav S."/>
            <person name="Young G."/>
            <person name="Yu Q."/>
            <person name="Zembek L."/>
            <person name="Zhong D."/>
            <person name="Zimmer A."/>
            <person name="Zwirko Z."/>
            <person name="Jaffe D.B."/>
            <person name="Alvarez P."/>
            <person name="Brockman W."/>
            <person name="Butler J."/>
            <person name="Chin C."/>
            <person name="Gnerre S."/>
            <person name="Grabherr M."/>
            <person name="Kleber M."/>
            <person name="Mauceli E."/>
            <person name="MacCallum I."/>
        </authorList>
    </citation>
    <scope>NUCLEOTIDE SEQUENCE [LARGE SCALE GENOMIC DNA]</scope>
    <source>
        <strain evidence="4">Tucson 15287-2541.00</strain>
    </source>
</reference>
<keyword evidence="4" id="KW-1185">Reference proteome</keyword>
<feature type="region of interest" description="Disordered" evidence="1">
    <location>
        <begin position="363"/>
        <end position="500"/>
    </location>
</feature>
<dbReference type="eggNOG" id="ENOG502T98T">
    <property type="taxonomic scope" value="Eukaryota"/>
</dbReference>
<feature type="compositionally biased region" description="Basic and acidic residues" evidence="1">
    <location>
        <begin position="390"/>
        <end position="401"/>
    </location>
</feature>
<dbReference type="HOGENOM" id="CLU_546631_0_0_1"/>
<keyword evidence="2" id="KW-0812">Transmembrane</keyword>